<accession>A0A2H9TGH5</accession>
<evidence type="ECO:0000313" key="3">
    <source>
        <dbReference type="Proteomes" id="UP000240830"/>
    </source>
</evidence>
<sequence length="299" mass="33393">MTVEQEYSKTLEAQLAELERQRTALQKELGKTCDILKMDESEAEGLGEIISEQVKAGWGCRYSTEGDMSEKLSVIQGVLVKRLEAVLRTHKLSDNADETMGQAFDLLLLFKSIDQQHEGLEILSNLVQKFTANALGTILNQQSSLDFRFALRTGKICEFAKGLFGWCRGQLLRLDENGSSAAIHSRIFTEAEIALVSVIRSFISERNVHQMVESLQIDDSTTSEMNIKDMDLLATEIALIIQNCLSLARDRQHAVRNLDATKFSNLGSLFSVLADLLISYSKLENAYLQSGVRMVLILP</sequence>
<keyword evidence="1" id="KW-0175">Coiled coil</keyword>
<name>A0A2H9TGH5_9FUNG</name>
<dbReference type="AlphaFoldDB" id="A0A2H9TGH5"/>
<comment type="caution">
    <text evidence="2">The sequence shown here is derived from an EMBL/GenBank/DDBJ whole genome shotgun (WGS) entry which is preliminary data.</text>
</comment>
<gene>
    <name evidence="2" type="ORF">PSACC_03416</name>
</gene>
<dbReference type="EMBL" id="MTSL01000208">
    <property type="protein sequence ID" value="PJF16690.1"/>
    <property type="molecule type" value="Genomic_DNA"/>
</dbReference>
<proteinExistence type="predicted"/>
<protein>
    <submittedName>
        <fullName evidence="2">Uncharacterized protein</fullName>
    </submittedName>
</protein>
<keyword evidence="3" id="KW-1185">Reference proteome</keyword>
<feature type="coiled-coil region" evidence="1">
    <location>
        <begin position="1"/>
        <end position="28"/>
    </location>
</feature>
<evidence type="ECO:0000313" key="2">
    <source>
        <dbReference type="EMBL" id="PJF16690.1"/>
    </source>
</evidence>
<evidence type="ECO:0000256" key="1">
    <source>
        <dbReference type="SAM" id="Coils"/>
    </source>
</evidence>
<organism evidence="2 3">
    <name type="scientific">Paramicrosporidium saccamoebae</name>
    <dbReference type="NCBI Taxonomy" id="1246581"/>
    <lineage>
        <taxon>Eukaryota</taxon>
        <taxon>Fungi</taxon>
        <taxon>Fungi incertae sedis</taxon>
        <taxon>Cryptomycota</taxon>
        <taxon>Cryptomycota incertae sedis</taxon>
        <taxon>Paramicrosporidium</taxon>
    </lineage>
</organism>
<dbReference type="Proteomes" id="UP000240830">
    <property type="component" value="Unassembled WGS sequence"/>
</dbReference>
<reference evidence="2 3" key="1">
    <citation type="submission" date="2016-10" db="EMBL/GenBank/DDBJ databases">
        <title>The genome of Paramicrosporidium saccamoebae is the missing link in understanding Cryptomycota and Microsporidia evolution.</title>
        <authorList>
            <person name="Quandt C.A."/>
            <person name="Beaudet D."/>
            <person name="Corsaro D."/>
            <person name="Michel R."/>
            <person name="Corradi N."/>
            <person name="James T."/>
        </authorList>
    </citation>
    <scope>NUCLEOTIDE SEQUENCE [LARGE SCALE GENOMIC DNA]</scope>
    <source>
        <strain evidence="2 3">KSL3</strain>
    </source>
</reference>